<dbReference type="EMBL" id="FQZB01000009">
    <property type="protein sequence ID" value="SHJ52759.1"/>
    <property type="molecule type" value="Genomic_DNA"/>
</dbReference>
<evidence type="ECO:0000313" key="1">
    <source>
        <dbReference type="EMBL" id="SHJ52759.1"/>
    </source>
</evidence>
<sequence length="59" mass="6742">MIINFEVEIEGVLLNGSFELSSSDGKKFERFSLSKKENVIKEAVKENIKVNSFNCIEMQ</sequence>
<name>A0A1M6K1C9_9CLOT</name>
<evidence type="ECO:0000313" key="2">
    <source>
        <dbReference type="Proteomes" id="UP000184310"/>
    </source>
</evidence>
<dbReference type="Proteomes" id="UP000184310">
    <property type="component" value="Unassembled WGS sequence"/>
</dbReference>
<dbReference type="RefSeq" id="WP_072986809.1">
    <property type="nucleotide sequence ID" value="NZ_FQZB01000009.1"/>
</dbReference>
<organism evidence="1 2">
    <name type="scientific">Clostridium cavendishii DSM 21758</name>
    <dbReference type="NCBI Taxonomy" id="1121302"/>
    <lineage>
        <taxon>Bacteria</taxon>
        <taxon>Bacillati</taxon>
        <taxon>Bacillota</taxon>
        <taxon>Clostridia</taxon>
        <taxon>Eubacteriales</taxon>
        <taxon>Clostridiaceae</taxon>
        <taxon>Clostridium</taxon>
    </lineage>
</organism>
<accession>A0A1M6K1C9</accession>
<reference evidence="1 2" key="1">
    <citation type="submission" date="2016-11" db="EMBL/GenBank/DDBJ databases">
        <authorList>
            <person name="Jaros S."/>
            <person name="Januszkiewicz K."/>
            <person name="Wedrychowicz H."/>
        </authorList>
    </citation>
    <scope>NUCLEOTIDE SEQUENCE [LARGE SCALE GENOMIC DNA]</scope>
    <source>
        <strain evidence="1 2">DSM 21758</strain>
    </source>
</reference>
<dbReference type="STRING" id="1121302.SAMN02745163_02072"/>
<proteinExistence type="predicted"/>
<protein>
    <submittedName>
        <fullName evidence="1">Uncharacterized protein</fullName>
    </submittedName>
</protein>
<dbReference type="AlphaFoldDB" id="A0A1M6K1C9"/>
<gene>
    <name evidence="1" type="ORF">SAMN02745163_02072</name>
</gene>
<keyword evidence="2" id="KW-1185">Reference proteome</keyword>